<reference evidence="3" key="1">
    <citation type="journal article" date="2015" name="Nature">
        <title>Complex archaea that bridge the gap between prokaryotes and eukaryotes.</title>
        <authorList>
            <person name="Spang A."/>
            <person name="Saw J.H."/>
            <person name="Jorgensen S.L."/>
            <person name="Zaremba-Niedzwiedzka K."/>
            <person name="Martijn J."/>
            <person name="Lind A.E."/>
            <person name="van Eijk R."/>
            <person name="Schleper C."/>
            <person name="Guy L."/>
            <person name="Ettema T.J."/>
        </authorList>
    </citation>
    <scope>NUCLEOTIDE SEQUENCE</scope>
</reference>
<feature type="domain" description="HNH nuclease" evidence="2">
    <location>
        <begin position="24"/>
        <end position="66"/>
    </location>
</feature>
<dbReference type="SUPFAM" id="SSF54060">
    <property type="entry name" value="His-Me finger endonucleases"/>
    <property type="match status" value="1"/>
</dbReference>
<evidence type="ECO:0000259" key="2">
    <source>
        <dbReference type="Pfam" id="PF13392"/>
    </source>
</evidence>
<organism evidence="3">
    <name type="scientific">marine sediment metagenome</name>
    <dbReference type="NCBI Taxonomy" id="412755"/>
    <lineage>
        <taxon>unclassified sequences</taxon>
        <taxon>metagenomes</taxon>
        <taxon>ecological metagenomes</taxon>
    </lineage>
</organism>
<evidence type="ECO:0000313" key="3">
    <source>
        <dbReference type="EMBL" id="KKN13452.1"/>
    </source>
</evidence>
<name>A0A0F9NN20_9ZZZZ</name>
<dbReference type="InterPro" id="IPR044925">
    <property type="entry name" value="His-Me_finger_sf"/>
</dbReference>
<dbReference type="Pfam" id="PF13392">
    <property type="entry name" value="HNH_3"/>
    <property type="match status" value="1"/>
</dbReference>
<dbReference type="Gene3D" id="3.90.75.20">
    <property type="match status" value="1"/>
</dbReference>
<feature type="compositionally biased region" description="Basic and acidic residues" evidence="1">
    <location>
        <begin position="53"/>
        <end position="70"/>
    </location>
</feature>
<protein>
    <recommendedName>
        <fullName evidence="2">HNH nuclease domain-containing protein</fullName>
    </recommendedName>
</protein>
<gene>
    <name evidence="3" type="ORF">LCGC14_1006170</name>
</gene>
<feature type="region of interest" description="Disordered" evidence="1">
    <location>
        <begin position="53"/>
        <end position="78"/>
    </location>
</feature>
<accession>A0A0F9NN20</accession>
<sequence>MNLTGHYGLNSYVRIPLEGGYLYEHRIVMMGELGRPLGPEELVHHKNGIRCDNRKENLQVTDKRGHEESHPVWNKGTGKKWNNPEYVREYYRDYRKKNRETINANNRRYKERKRLGLV</sequence>
<dbReference type="AlphaFoldDB" id="A0A0F9NN20"/>
<comment type="caution">
    <text evidence="3">The sequence shown here is derived from an EMBL/GenBank/DDBJ whole genome shotgun (WGS) entry which is preliminary data.</text>
</comment>
<dbReference type="InterPro" id="IPR003615">
    <property type="entry name" value="HNH_nuc"/>
</dbReference>
<dbReference type="EMBL" id="LAZR01003920">
    <property type="protein sequence ID" value="KKN13452.1"/>
    <property type="molecule type" value="Genomic_DNA"/>
</dbReference>
<proteinExistence type="predicted"/>
<evidence type="ECO:0000256" key="1">
    <source>
        <dbReference type="SAM" id="MobiDB-lite"/>
    </source>
</evidence>